<dbReference type="InterPro" id="IPR003870">
    <property type="entry name" value="DUF222"/>
</dbReference>
<evidence type="ECO:0000259" key="1">
    <source>
        <dbReference type="SMART" id="SM00507"/>
    </source>
</evidence>
<gene>
    <name evidence="2" type="ORF">ACFQZM_02565</name>
</gene>
<organism evidence="2 3">
    <name type="scientific">Actinomadura fibrosa</name>
    <dbReference type="NCBI Taxonomy" id="111802"/>
    <lineage>
        <taxon>Bacteria</taxon>
        <taxon>Bacillati</taxon>
        <taxon>Actinomycetota</taxon>
        <taxon>Actinomycetes</taxon>
        <taxon>Streptosporangiales</taxon>
        <taxon>Thermomonosporaceae</taxon>
        <taxon>Actinomadura</taxon>
    </lineage>
</organism>
<sequence length="473" mass="52370">MNAEIAELTATMRGRGEWEHRRFFPPGPKLAICLSGGDGTLAGLSETELIEVAAAARRQTAWAQARELAAIAELTRRRTRDERDDHPDYRVLSAHESVVEEVAAALTLTSESAATQVHLAERLHTDLPETRRALEAGLLDLPRARAISDLTDHLPEDVTASVEEAVIEQASEQTTGQLRRRLRRVVQRLAPEQVERRKREAIAGRRLEVWETQDGTADLALCDLAATDAHAIHNKITAIAHSLRQDGDVRSLDQIRADLAQQLLRGTPLPEAARAVFTEQVEPIAPPATSPPSLTATAAVSAEGAPTASVPLECRDTADVLADVIGARLAQVTEYARKQGRLDGLDARLRHSVRELQDQVAAARDAHCEAADHRHTGYRPPAAMRKVIEARHPVCVFPSCNRRSDRCDLDHTSPWSQDGQGRTCPCNLAPLCRRHHRSKQSPRWALYQPWSGLLIWVTPAGTWHIVRPERRRE</sequence>
<feature type="domain" description="HNH nuclease" evidence="1">
    <location>
        <begin position="383"/>
        <end position="437"/>
    </location>
</feature>
<name>A0ABW2XBL9_9ACTN</name>
<accession>A0ABW2XBL9</accession>
<dbReference type="Gene3D" id="1.10.30.50">
    <property type="match status" value="1"/>
</dbReference>
<dbReference type="SMART" id="SM00507">
    <property type="entry name" value="HNHc"/>
    <property type="match status" value="1"/>
</dbReference>
<dbReference type="Proteomes" id="UP001597063">
    <property type="component" value="Unassembled WGS sequence"/>
</dbReference>
<dbReference type="Pfam" id="PF02720">
    <property type="entry name" value="DUF222"/>
    <property type="match status" value="1"/>
</dbReference>
<evidence type="ECO:0000313" key="3">
    <source>
        <dbReference type="Proteomes" id="UP001597063"/>
    </source>
</evidence>
<proteinExistence type="predicted"/>
<dbReference type="InterPro" id="IPR003615">
    <property type="entry name" value="HNH_nuc"/>
</dbReference>
<dbReference type="CDD" id="cd00085">
    <property type="entry name" value="HNHc"/>
    <property type="match status" value="1"/>
</dbReference>
<protein>
    <submittedName>
        <fullName evidence="2">DUF222 domain-containing protein</fullName>
    </submittedName>
</protein>
<evidence type="ECO:0000313" key="2">
    <source>
        <dbReference type="EMBL" id="MFD0683367.1"/>
    </source>
</evidence>
<dbReference type="EMBL" id="JBHTGP010000002">
    <property type="protein sequence ID" value="MFD0683367.1"/>
    <property type="molecule type" value="Genomic_DNA"/>
</dbReference>
<comment type="caution">
    <text evidence="2">The sequence shown here is derived from an EMBL/GenBank/DDBJ whole genome shotgun (WGS) entry which is preliminary data.</text>
</comment>
<keyword evidence="3" id="KW-1185">Reference proteome</keyword>
<reference evidence="3" key="1">
    <citation type="journal article" date="2019" name="Int. J. Syst. Evol. Microbiol.">
        <title>The Global Catalogue of Microorganisms (GCM) 10K type strain sequencing project: providing services to taxonomists for standard genome sequencing and annotation.</title>
        <authorList>
            <consortium name="The Broad Institute Genomics Platform"/>
            <consortium name="The Broad Institute Genome Sequencing Center for Infectious Disease"/>
            <person name="Wu L."/>
            <person name="Ma J."/>
        </authorList>
    </citation>
    <scope>NUCLEOTIDE SEQUENCE [LARGE SCALE GENOMIC DNA]</scope>
    <source>
        <strain evidence="3">JCM 9371</strain>
    </source>
</reference>
<dbReference type="RefSeq" id="WP_131757197.1">
    <property type="nucleotide sequence ID" value="NZ_CAACUY010000027.1"/>
</dbReference>